<dbReference type="GO" id="GO:0005886">
    <property type="term" value="C:plasma membrane"/>
    <property type="evidence" value="ECO:0007669"/>
    <property type="project" value="InterPro"/>
</dbReference>
<comment type="subcellular location">
    <subcellularLocation>
        <location evidence="1">Endoplasmic reticulum membrane</location>
        <topology evidence="1">Single-pass type I membrane protein</topology>
    </subcellularLocation>
</comment>
<evidence type="ECO:0008006" key="19">
    <source>
        <dbReference type="Google" id="ProtNLM"/>
    </source>
</evidence>
<keyword evidence="4" id="KW-0256">Endoplasmic reticulum</keyword>
<keyword evidence="3 9" id="KW-0732">Signal</keyword>
<dbReference type="SUPFAM" id="SSF49452">
    <property type="entry name" value="Starch-binding domain-like"/>
    <property type="match status" value="2"/>
</dbReference>
<dbReference type="PANTHER" id="PTHR23303">
    <property type="entry name" value="CARBOXYPEPTIDASE REGULATORY REGION-CONTAINING"/>
    <property type="match status" value="1"/>
</dbReference>
<dbReference type="Pfam" id="PF22904">
    <property type="entry name" value="NOMO1-like_2nd"/>
    <property type="match status" value="1"/>
</dbReference>
<dbReference type="Proteomes" id="UP001353858">
    <property type="component" value="Unassembled WGS sequence"/>
</dbReference>
<evidence type="ECO:0000259" key="16">
    <source>
        <dbReference type="Pfam" id="PF23194"/>
    </source>
</evidence>
<reference evidence="18" key="1">
    <citation type="submission" date="2023-01" db="EMBL/GenBank/DDBJ databases">
        <title>Key to firefly adult light organ development and bioluminescence: homeobox transcription factors regulate luciferase expression and transportation to peroxisome.</title>
        <authorList>
            <person name="Fu X."/>
        </authorList>
    </citation>
    <scope>NUCLEOTIDE SEQUENCE [LARGE SCALE GENOMIC DNA]</scope>
</reference>
<keyword evidence="18" id="KW-1185">Reference proteome</keyword>
<dbReference type="InterPro" id="IPR051417">
    <property type="entry name" value="SDr/BOS_complex"/>
</dbReference>
<dbReference type="Pfam" id="PF23192">
    <property type="entry name" value="NOMO_12th"/>
    <property type="match status" value="1"/>
</dbReference>
<feature type="chain" id="PRO_5042992159" description="Nodal modulator 1" evidence="9">
    <location>
        <begin position="21"/>
        <end position="1173"/>
    </location>
</feature>
<feature type="domain" description="NOMO-like N-terminal beta-sandwich" evidence="11">
    <location>
        <begin position="27"/>
        <end position="111"/>
    </location>
</feature>
<dbReference type="Pfam" id="PF22902">
    <property type="entry name" value="NOMO1-like_9th"/>
    <property type="match status" value="1"/>
</dbReference>
<evidence type="ECO:0000313" key="17">
    <source>
        <dbReference type="EMBL" id="KAK4872067.1"/>
    </source>
</evidence>
<dbReference type="AlphaFoldDB" id="A0AAN7NX94"/>
<dbReference type="InterPro" id="IPR055075">
    <property type="entry name" value="NOMO-like_N"/>
</dbReference>
<dbReference type="InterPro" id="IPR056191">
    <property type="entry name" value="NOMO_12th"/>
</dbReference>
<keyword evidence="2 8" id="KW-0812">Transmembrane</keyword>
<sequence>MHFIYIKLILIALNFINVKTGDVLGCGGFIKSHVPIDFSKIEIKLYTKQGIIKDKTSCAPNNGYYFIPLYDKGDYVLKLQPPPGWSFNPTEVSLNVDGVNDLCSLGKDINFVFEGFGITGKVESYQKDRDGPAGVNVELKTGSDVRKTVTTDGGNFFFTPVFPGKYTVSISHPKWKLTKSTVFVQVAEGNTELPSGSLVVGGFDITGFIKGEGSLSNIDLVLLKAANNNNPVFVDDCDKTAIKNFKYKEALCHVTPIKDVFVFPVVSPGKYVIVPYSKGGNMHFRPNQIQFEVEHNSVVLPESFEVVGYNLFGRVLSSRNGKPLKGAKIFLNNKQVAVTKDDGTYTLDKVKADLYGIKAVADKVQFEEIFVKIDANVLKLPDFYPSRYEVCGNVLSDKSQTITIASGNTSEVFITSSVPPSGKFCQYLSPGKYQMHVAVSEAEKVQGIQFFPISHTLEVTNSPVANIMFSQLKSTITGKVECIKNEDCKTLKVVLRPIINDVPSESKDVIVGLTDNLFTFQDVRPGNYEIFLTPNKFCWKEEKHVIMVNTVAEVAPSFVQSGYSVIFISPHSAKVTYNLPDQKFENWSLHISKGRTKYCVEKPGSYEFAIESCHTYTSNIISFKTDSEVNEIYLTPIKHEVKLAVASRKHLGDLYITVNINGVKTLEGPLPYADNQYILTLSLQPGETAILVPQSEILYVNPPILSISGHDDCTNLGVQFKAVKGRVFRGKIIPSIQGALITIETENSDSLMTETDAEGKYKFPPQDDSKQYKITAKKDTYVLVGPNAAGDFIAHKLAEVIVEVIDHNDNAPLQGALLSLSGGESYRSNLQTAEDGKITFPSLRPSEYFLRPMMKEYQFEPSSKIIEVKEGVTVNVKLRGKRVAYSGFGQVTTLNGEPEERITIVAIGLNNCSQFSEESTSEQNGNFRIRGLQPYCTYDIKVKASLDEKRPMERAAPSFINAMVTTQDVHNLKFTIFRSTPNTDILVRVYSENPDNYKNLRLRLTRESSPSSVLHTSKIDNSNFKLSKENNAGVLVQVPSVPLDNKLYSIYLESGTSSSRIKAHTQYFTANSSFKYIDIEYLAKSNVAEQNIKQTSIWALLFIFGGLIGVYNIELTLQVVKDQLAKLNLGNINGIINNFRKPSGNEYILNSNDIDEIVQNINAPKRKIKQRKT</sequence>
<dbReference type="Pfam" id="PF17802">
    <property type="entry name" value="SpaA"/>
    <property type="match status" value="1"/>
</dbReference>
<evidence type="ECO:0000259" key="12">
    <source>
        <dbReference type="Pfam" id="PF22902"/>
    </source>
</evidence>
<feature type="repeat" description="Filamin" evidence="7">
    <location>
        <begin position="84"/>
        <end position="186"/>
    </location>
</feature>
<dbReference type="InterPro" id="IPR020894">
    <property type="entry name" value="Cadherin_CS"/>
</dbReference>
<evidence type="ECO:0000256" key="3">
    <source>
        <dbReference type="ARBA" id="ARBA00022729"/>
    </source>
</evidence>
<dbReference type="GO" id="GO:0007155">
    <property type="term" value="P:cell adhesion"/>
    <property type="evidence" value="ECO:0007669"/>
    <property type="project" value="InterPro"/>
</dbReference>
<feature type="domain" description="NOMO fifth transthyretin-like" evidence="16">
    <location>
        <begin position="389"/>
        <end position="469"/>
    </location>
</feature>
<feature type="domain" description="NOMO C-terminal transthyretin-like" evidence="15">
    <location>
        <begin position="983"/>
        <end position="1081"/>
    </location>
</feature>
<dbReference type="InterPro" id="IPR013784">
    <property type="entry name" value="Carb-bd-like_fold"/>
</dbReference>
<dbReference type="InterPro" id="IPR055074">
    <property type="entry name" value="NOMO1-3_2nd"/>
</dbReference>
<dbReference type="Pfam" id="PF22898">
    <property type="entry name" value="NOMO1-like_1st"/>
    <property type="match status" value="1"/>
</dbReference>
<dbReference type="SUPFAM" id="SSF49464">
    <property type="entry name" value="Carboxypeptidase regulatory domain-like"/>
    <property type="match status" value="1"/>
</dbReference>
<dbReference type="Pfam" id="PF23194">
    <property type="entry name" value="NOMO_5th"/>
    <property type="match status" value="1"/>
</dbReference>
<dbReference type="Gene3D" id="2.60.40.1120">
    <property type="entry name" value="Carboxypeptidase-like, regulatory domain"/>
    <property type="match status" value="2"/>
</dbReference>
<feature type="domain" description="NOMO second beta-sandwich" evidence="13">
    <location>
        <begin position="113"/>
        <end position="200"/>
    </location>
</feature>
<feature type="transmembrane region" description="Helical" evidence="8">
    <location>
        <begin position="1097"/>
        <end position="1117"/>
    </location>
</feature>
<evidence type="ECO:0000256" key="7">
    <source>
        <dbReference type="PROSITE-ProRule" id="PRU00087"/>
    </source>
</evidence>
<comment type="caution">
    <text evidence="17">The sequence shown here is derived from an EMBL/GenBank/DDBJ whole genome shotgun (WGS) entry which is preliminary data.</text>
</comment>
<dbReference type="Pfam" id="PF23141">
    <property type="entry name" value="Ig_NOMO"/>
    <property type="match status" value="1"/>
</dbReference>
<feature type="signal peptide" evidence="9">
    <location>
        <begin position="1"/>
        <end position="20"/>
    </location>
</feature>
<name>A0AAN7NX94_9COLE</name>
<dbReference type="InterPro" id="IPR017868">
    <property type="entry name" value="Filamin/ABP280_repeat-like"/>
</dbReference>
<keyword evidence="6 8" id="KW-0472">Membrane</keyword>
<evidence type="ECO:0000259" key="13">
    <source>
        <dbReference type="Pfam" id="PF22904"/>
    </source>
</evidence>
<evidence type="ECO:0000259" key="15">
    <source>
        <dbReference type="Pfam" id="PF23192"/>
    </source>
</evidence>
<dbReference type="GO" id="GO:0030246">
    <property type="term" value="F:carbohydrate binding"/>
    <property type="evidence" value="ECO:0007669"/>
    <property type="project" value="InterPro"/>
</dbReference>
<accession>A0AAN7NX94</accession>
<evidence type="ECO:0000256" key="1">
    <source>
        <dbReference type="ARBA" id="ARBA00004115"/>
    </source>
</evidence>
<evidence type="ECO:0000256" key="9">
    <source>
        <dbReference type="SAM" id="SignalP"/>
    </source>
</evidence>
<dbReference type="GO" id="GO:0005789">
    <property type="term" value="C:endoplasmic reticulum membrane"/>
    <property type="evidence" value="ECO:0007669"/>
    <property type="project" value="UniProtKB-SubCell"/>
</dbReference>
<dbReference type="EMBL" id="JARPUR010000008">
    <property type="protein sequence ID" value="KAK4872067.1"/>
    <property type="molecule type" value="Genomic_DNA"/>
</dbReference>
<evidence type="ECO:0000256" key="6">
    <source>
        <dbReference type="ARBA" id="ARBA00023136"/>
    </source>
</evidence>
<feature type="domain" description="NOMO-like ninth beta-sandwich" evidence="12">
    <location>
        <begin position="724"/>
        <end position="794"/>
    </location>
</feature>
<evidence type="ECO:0000259" key="10">
    <source>
        <dbReference type="Pfam" id="PF17802"/>
    </source>
</evidence>
<dbReference type="PROSITE" id="PS00232">
    <property type="entry name" value="CADHERIN_1"/>
    <property type="match status" value="1"/>
</dbReference>
<evidence type="ECO:0000313" key="18">
    <source>
        <dbReference type="Proteomes" id="UP001353858"/>
    </source>
</evidence>
<dbReference type="PROSITE" id="PS50194">
    <property type="entry name" value="FILAMIN_REPEAT"/>
    <property type="match status" value="1"/>
</dbReference>
<evidence type="ECO:0000256" key="5">
    <source>
        <dbReference type="ARBA" id="ARBA00022989"/>
    </source>
</evidence>
<dbReference type="InterPro" id="IPR055073">
    <property type="entry name" value="NOMO1-like_9th"/>
</dbReference>
<evidence type="ECO:0000259" key="11">
    <source>
        <dbReference type="Pfam" id="PF22898"/>
    </source>
</evidence>
<dbReference type="PANTHER" id="PTHR23303:SF14">
    <property type="entry name" value="BOS COMPLEX SUBUNIT NOMO1-RELATED"/>
    <property type="match status" value="1"/>
</dbReference>
<organism evidence="17 18">
    <name type="scientific">Aquatica leii</name>
    <dbReference type="NCBI Taxonomy" id="1421715"/>
    <lineage>
        <taxon>Eukaryota</taxon>
        <taxon>Metazoa</taxon>
        <taxon>Ecdysozoa</taxon>
        <taxon>Arthropoda</taxon>
        <taxon>Hexapoda</taxon>
        <taxon>Insecta</taxon>
        <taxon>Pterygota</taxon>
        <taxon>Neoptera</taxon>
        <taxon>Endopterygota</taxon>
        <taxon>Coleoptera</taxon>
        <taxon>Polyphaga</taxon>
        <taxon>Elateriformia</taxon>
        <taxon>Elateroidea</taxon>
        <taxon>Lampyridae</taxon>
        <taxon>Luciolinae</taxon>
        <taxon>Aquatica</taxon>
    </lineage>
</organism>
<dbReference type="InterPro" id="IPR056319">
    <property type="entry name" value="NOMO_7th"/>
</dbReference>
<dbReference type="InterPro" id="IPR041033">
    <property type="entry name" value="SpaA_PFL_dom_1"/>
</dbReference>
<keyword evidence="5 8" id="KW-1133">Transmembrane helix</keyword>
<protein>
    <recommendedName>
        <fullName evidence="19">Nodal modulator 1</fullName>
    </recommendedName>
</protein>
<dbReference type="InterPro" id="IPR056190">
    <property type="entry name" value="NOMO_5th"/>
</dbReference>
<feature type="domain" description="SpaA-like prealbumin fold" evidence="10">
    <location>
        <begin position="801"/>
        <end position="879"/>
    </location>
</feature>
<evidence type="ECO:0000256" key="2">
    <source>
        <dbReference type="ARBA" id="ARBA00022692"/>
    </source>
</evidence>
<feature type="domain" description="NOMO seventh transthyretin-like" evidence="14">
    <location>
        <begin position="565"/>
        <end position="635"/>
    </location>
</feature>
<gene>
    <name evidence="17" type="ORF">RN001_016191</name>
</gene>
<evidence type="ECO:0000256" key="8">
    <source>
        <dbReference type="SAM" id="Phobius"/>
    </source>
</evidence>
<evidence type="ECO:0000256" key="4">
    <source>
        <dbReference type="ARBA" id="ARBA00022824"/>
    </source>
</evidence>
<dbReference type="InterPro" id="IPR008969">
    <property type="entry name" value="CarboxyPept-like_regulatory"/>
</dbReference>
<proteinExistence type="predicted"/>
<evidence type="ECO:0000259" key="14">
    <source>
        <dbReference type="Pfam" id="PF23141"/>
    </source>
</evidence>